<dbReference type="AlphaFoldDB" id="A0A1E3P7C1"/>
<evidence type="ECO:0000313" key="3">
    <source>
        <dbReference type="Proteomes" id="UP000094112"/>
    </source>
</evidence>
<sequence>MSELVDELMNRDRVFVPQEGIDTPYSGAPGGVFDYDNDEDYDDDDDDSDYDTDDSLDDELKLINAQLQWEESLEQLKTLVGFVILPLIGKMLGRRVAGFGEYILLIDQAFH</sequence>
<dbReference type="PANTHER" id="PTHR28230">
    <property type="entry name" value="CHROMOSOME 1, WHOLE GENOME SHOTGUN SEQUENCE"/>
    <property type="match status" value="1"/>
</dbReference>
<dbReference type="Pfam" id="PF19117">
    <property type="entry name" value="Mim2"/>
    <property type="match status" value="1"/>
</dbReference>
<dbReference type="RefSeq" id="XP_019040049.1">
    <property type="nucleotide sequence ID" value="XM_019183169.1"/>
</dbReference>
<dbReference type="EMBL" id="KV454209">
    <property type="protein sequence ID" value="ODQ60842.1"/>
    <property type="molecule type" value="Genomic_DNA"/>
</dbReference>
<name>A0A1E3P7C1_WICAA</name>
<dbReference type="STRING" id="683960.A0A1E3P7C1"/>
<dbReference type="InterPro" id="IPR037652">
    <property type="entry name" value="Mim2"/>
</dbReference>
<proteinExistence type="predicted"/>
<dbReference type="GO" id="GO:0005741">
    <property type="term" value="C:mitochondrial outer membrane"/>
    <property type="evidence" value="ECO:0007669"/>
    <property type="project" value="TreeGrafter"/>
</dbReference>
<dbReference type="GO" id="GO:0045040">
    <property type="term" value="P:protein insertion into mitochondrial outer membrane"/>
    <property type="evidence" value="ECO:0007669"/>
    <property type="project" value="InterPro"/>
</dbReference>
<dbReference type="GeneID" id="30200415"/>
<evidence type="ECO:0000256" key="1">
    <source>
        <dbReference type="SAM" id="MobiDB-lite"/>
    </source>
</evidence>
<accession>A0A1E3P7C1</accession>
<evidence type="ECO:0000313" key="2">
    <source>
        <dbReference type="EMBL" id="ODQ60842.1"/>
    </source>
</evidence>
<dbReference type="GO" id="GO:0070096">
    <property type="term" value="P:mitochondrial outer membrane translocase complex assembly"/>
    <property type="evidence" value="ECO:0007669"/>
    <property type="project" value="InterPro"/>
</dbReference>
<feature type="compositionally biased region" description="Acidic residues" evidence="1">
    <location>
        <begin position="35"/>
        <end position="54"/>
    </location>
</feature>
<reference evidence="2 3" key="1">
    <citation type="journal article" date="2016" name="Proc. Natl. Acad. Sci. U.S.A.">
        <title>Comparative genomics of biotechnologically important yeasts.</title>
        <authorList>
            <person name="Riley R."/>
            <person name="Haridas S."/>
            <person name="Wolfe K.H."/>
            <person name="Lopes M.R."/>
            <person name="Hittinger C.T."/>
            <person name="Goeker M."/>
            <person name="Salamov A.A."/>
            <person name="Wisecaver J.H."/>
            <person name="Long T.M."/>
            <person name="Calvey C.H."/>
            <person name="Aerts A.L."/>
            <person name="Barry K.W."/>
            <person name="Choi C."/>
            <person name="Clum A."/>
            <person name="Coughlan A.Y."/>
            <person name="Deshpande S."/>
            <person name="Douglass A.P."/>
            <person name="Hanson S.J."/>
            <person name="Klenk H.-P."/>
            <person name="LaButti K.M."/>
            <person name="Lapidus A."/>
            <person name="Lindquist E.A."/>
            <person name="Lipzen A.M."/>
            <person name="Meier-Kolthoff J.P."/>
            <person name="Ohm R.A."/>
            <person name="Otillar R.P."/>
            <person name="Pangilinan J.L."/>
            <person name="Peng Y."/>
            <person name="Rokas A."/>
            <person name="Rosa C.A."/>
            <person name="Scheuner C."/>
            <person name="Sibirny A.A."/>
            <person name="Slot J.C."/>
            <person name="Stielow J.B."/>
            <person name="Sun H."/>
            <person name="Kurtzman C.P."/>
            <person name="Blackwell M."/>
            <person name="Grigoriev I.V."/>
            <person name="Jeffries T.W."/>
        </authorList>
    </citation>
    <scope>NUCLEOTIDE SEQUENCE [LARGE SCALE GENOMIC DNA]</scope>
    <source>
        <strain evidence="3">ATCC 58044 / CBS 1984 / NCYC 433 / NRRL Y-366-8</strain>
    </source>
</reference>
<feature type="region of interest" description="Disordered" evidence="1">
    <location>
        <begin position="19"/>
        <end position="54"/>
    </location>
</feature>
<organism evidence="2 3">
    <name type="scientific">Wickerhamomyces anomalus (strain ATCC 58044 / CBS 1984 / NCYC 433 / NRRL Y-366-8)</name>
    <name type="common">Yeast</name>
    <name type="synonym">Hansenula anomala</name>
    <dbReference type="NCBI Taxonomy" id="683960"/>
    <lineage>
        <taxon>Eukaryota</taxon>
        <taxon>Fungi</taxon>
        <taxon>Dikarya</taxon>
        <taxon>Ascomycota</taxon>
        <taxon>Saccharomycotina</taxon>
        <taxon>Saccharomycetes</taxon>
        <taxon>Phaffomycetales</taxon>
        <taxon>Wickerhamomycetaceae</taxon>
        <taxon>Wickerhamomyces</taxon>
    </lineage>
</organism>
<protein>
    <submittedName>
        <fullName evidence="2">Uncharacterized protein</fullName>
    </submittedName>
</protein>
<dbReference type="Proteomes" id="UP000094112">
    <property type="component" value="Unassembled WGS sequence"/>
</dbReference>
<keyword evidence="3" id="KW-1185">Reference proteome</keyword>
<dbReference type="PANTHER" id="PTHR28230:SF1">
    <property type="entry name" value="MITOCHONDRIAL IMPORT PROTEIN 2"/>
    <property type="match status" value="1"/>
</dbReference>
<dbReference type="OrthoDB" id="5555533at2759"/>
<gene>
    <name evidence="2" type="ORF">WICANDRAFT_61406</name>
</gene>